<evidence type="ECO:0000256" key="2">
    <source>
        <dbReference type="SAM" id="SignalP"/>
    </source>
</evidence>
<comment type="caution">
    <text evidence="4">The sequence shown here is derived from an EMBL/GenBank/DDBJ whole genome shotgun (WGS) entry which is preliminary data.</text>
</comment>
<gene>
    <name evidence="4" type="ORF">GK108_22755</name>
</gene>
<dbReference type="EMBL" id="JAAFZH010000012">
    <property type="protein sequence ID" value="NDU97723.1"/>
    <property type="molecule type" value="Genomic_DNA"/>
</dbReference>
<dbReference type="Pfam" id="PF10988">
    <property type="entry name" value="DUF2807"/>
    <property type="match status" value="1"/>
</dbReference>
<name>A0A6L9LFS6_9BACT</name>
<keyword evidence="2" id="KW-0732">Signal</keyword>
<feature type="signal peptide" evidence="2">
    <location>
        <begin position="1"/>
        <end position="22"/>
    </location>
</feature>
<proteinExistence type="predicted"/>
<feature type="region of interest" description="Disordered" evidence="1">
    <location>
        <begin position="218"/>
        <end position="240"/>
    </location>
</feature>
<accession>A0A6L9LFS6</accession>
<sequence length="240" mass="25358">MKTLLICFALTVTTFLSRTAHAQDGVVGNGTIVKQQRRISSFHKLAVRIGMRVRITPGNVAEAELEGESNVLEHVITQVKNGELTVMLNDNVRFKNTKGVTVTIHVPNLDQVMVSTGCSVQSDVSIKATNLIASVETGSTLTAPISAKTLKLTVKEGSKASLQGTATDATIRLSGAGKLDANKLTLDVADIKLDGASQATIHVTKTLAASADGVSSLTYSGNPTVTQQETSGMSKIRKQR</sequence>
<dbReference type="Gene3D" id="2.160.20.120">
    <property type="match status" value="1"/>
</dbReference>
<dbReference type="Proteomes" id="UP000474175">
    <property type="component" value="Unassembled WGS sequence"/>
</dbReference>
<organism evidence="4 5">
    <name type="scientific">Spirosoma terrae</name>
    <dbReference type="NCBI Taxonomy" id="1968276"/>
    <lineage>
        <taxon>Bacteria</taxon>
        <taxon>Pseudomonadati</taxon>
        <taxon>Bacteroidota</taxon>
        <taxon>Cytophagia</taxon>
        <taxon>Cytophagales</taxon>
        <taxon>Cytophagaceae</taxon>
        <taxon>Spirosoma</taxon>
    </lineage>
</organism>
<reference evidence="4 5" key="1">
    <citation type="submission" date="2020-02" db="EMBL/GenBank/DDBJ databases">
        <title>Draft genome sequence of two Spirosoma agri KCTC 52727 and Spirosoma terrae KCTC 52035.</title>
        <authorList>
            <person name="Rojas J."/>
            <person name="Ambika Manirajan B."/>
            <person name="Suarez C."/>
            <person name="Ratering S."/>
            <person name="Schnell S."/>
        </authorList>
    </citation>
    <scope>NUCLEOTIDE SEQUENCE [LARGE SCALE GENOMIC DNA]</scope>
    <source>
        <strain evidence="4 5">KCTC 52035</strain>
    </source>
</reference>
<feature type="compositionally biased region" description="Polar residues" evidence="1">
    <location>
        <begin position="218"/>
        <end position="233"/>
    </location>
</feature>
<keyword evidence="5" id="KW-1185">Reference proteome</keyword>
<feature type="chain" id="PRO_5026986348" evidence="2">
    <location>
        <begin position="23"/>
        <end position="240"/>
    </location>
</feature>
<evidence type="ECO:0000313" key="5">
    <source>
        <dbReference type="Proteomes" id="UP000474175"/>
    </source>
</evidence>
<dbReference type="AlphaFoldDB" id="A0A6L9LFS6"/>
<protein>
    <submittedName>
        <fullName evidence="4">DUF2807 domain-containing protein</fullName>
    </submittedName>
</protein>
<dbReference type="InterPro" id="IPR021255">
    <property type="entry name" value="DUF2807"/>
</dbReference>
<evidence type="ECO:0000259" key="3">
    <source>
        <dbReference type="Pfam" id="PF10988"/>
    </source>
</evidence>
<feature type="domain" description="Putative auto-transporter adhesin head GIN" evidence="3">
    <location>
        <begin position="42"/>
        <end position="223"/>
    </location>
</feature>
<dbReference type="RefSeq" id="WP_163953445.1">
    <property type="nucleotide sequence ID" value="NZ_JAAFZH010000012.1"/>
</dbReference>
<evidence type="ECO:0000256" key="1">
    <source>
        <dbReference type="SAM" id="MobiDB-lite"/>
    </source>
</evidence>
<evidence type="ECO:0000313" key="4">
    <source>
        <dbReference type="EMBL" id="NDU97723.1"/>
    </source>
</evidence>